<dbReference type="Gramene" id="Os01t0791151-00">
    <property type="protein sequence ID" value="Os01t0791151-00"/>
    <property type="gene ID" value="Os01g0791151"/>
</dbReference>
<organism evidence="1 2">
    <name type="scientific">Oryza sativa subsp. japonica</name>
    <name type="common">Rice</name>
    <dbReference type="NCBI Taxonomy" id="39947"/>
    <lineage>
        <taxon>Eukaryota</taxon>
        <taxon>Viridiplantae</taxon>
        <taxon>Streptophyta</taxon>
        <taxon>Embryophyta</taxon>
        <taxon>Tracheophyta</taxon>
        <taxon>Spermatophyta</taxon>
        <taxon>Magnoliopsida</taxon>
        <taxon>Liliopsida</taxon>
        <taxon>Poales</taxon>
        <taxon>Poaceae</taxon>
        <taxon>BOP clade</taxon>
        <taxon>Oryzoideae</taxon>
        <taxon>Oryzeae</taxon>
        <taxon>Oryzinae</taxon>
        <taxon>Oryza</taxon>
        <taxon>Oryza sativa</taxon>
    </lineage>
</organism>
<reference evidence="1 2" key="3">
    <citation type="journal article" date="2013" name="Rice">
        <title>Improvement of the Oryza sativa Nipponbare reference genome using next generation sequence and optical map data.</title>
        <authorList>
            <person name="Kawahara Y."/>
            <person name="de la Bastide M."/>
            <person name="Hamilton J.P."/>
            <person name="Kanamori H."/>
            <person name="McCombie W.R."/>
            <person name="Ouyang S."/>
            <person name="Schwartz D.C."/>
            <person name="Tanaka T."/>
            <person name="Wu J."/>
            <person name="Zhou S."/>
            <person name="Childs K.L."/>
            <person name="Davidson R.M."/>
            <person name="Lin H."/>
            <person name="Quesada-Ocampo L."/>
            <person name="Vaillancourt B."/>
            <person name="Sakai H."/>
            <person name="Lee S.S."/>
            <person name="Kim J."/>
            <person name="Numa H."/>
            <person name="Itoh T."/>
            <person name="Buell C.R."/>
            <person name="Matsumoto T."/>
        </authorList>
    </citation>
    <scope>NUCLEOTIDE SEQUENCE [LARGE SCALE GENOMIC DNA]</scope>
    <source>
        <strain evidence="2">cv. Nipponbare</strain>
    </source>
</reference>
<dbReference type="eggNOG" id="ENOG502R4XR">
    <property type="taxonomic scope" value="Eukaryota"/>
</dbReference>
<reference evidence="2" key="1">
    <citation type="journal article" date="2005" name="Nature">
        <title>The map-based sequence of the rice genome.</title>
        <authorList>
            <consortium name="International rice genome sequencing project (IRGSP)"/>
            <person name="Matsumoto T."/>
            <person name="Wu J."/>
            <person name="Kanamori H."/>
            <person name="Katayose Y."/>
            <person name="Fujisawa M."/>
            <person name="Namiki N."/>
            <person name="Mizuno H."/>
            <person name="Yamamoto K."/>
            <person name="Antonio B.A."/>
            <person name="Baba T."/>
            <person name="Sakata K."/>
            <person name="Nagamura Y."/>
            <person name="Aoki H."/>
            <person name="Arikawa K."/>
            <person name="Arita K."/>
            <person name="Bito T."/>
            <person name="Chiden Y."/>
            <person name="Fujitsuka N."/>
            <person name="Fukunaka R."/>
            <person name="Hamada M."/>
            <person name="Harada C."/>
            <person name="Hayashi A."/>
            <person name="Hijishita S."/>
            <person name="Honda M."/>
            <person name="Hosokawa S."/>
            <person name="Ichikawa Y."/>
            <person name="Idonuma A."/>
            <person name="Iijima M."/>
            <person name="Ikeda M."/>
            <person name="Ikeno M."/>
            <person name="Ito K."/>
            <person name="Ito S."/>
            <person name="Ito T."/>
            <person name="Ito Y."/>
            <person name="Ito Y."/>
            <person name="Iwabuchi A."/>
            <person name="Kamiya K."/>
            <person name="Karasawa W."/>
            <person name="Kurita K."/>
            <person name="Katagiri S."/>
            <person name="Kikuta A."/>
            <person name="Kobayashi H."/>
            <person name="Kobayashi N."/>
            <person name="Machita K."/>
            <person name="Maehara T."/>
            <person name="Masukawa M."/>
            <person name="Mizubayashi T."/>
            <person name="Mukai Y."/>
            <person name="Nagasaki H."/>
            <person name="Nagata Y."/>
            <person name="Naito S."/>
            <person name="Nakashima M."/>
            <person name="Nakama Y."/>
            <person name="Nakamichi Y."/>
            <person name="Nakamura M."/>
            <person name="Meguro A."/>
            <person name="Negishi M."/>
            <person name="Ohta I."/>
            <person name="Ohta T."/>
            <person name="Okamoto M."/>
            <person name="Ono N."/>
            <person name="Saji S."/>
            <person name="Sakaguchi M."/>
            <person name="Sakai K."/>
            <person name="Shibata M."/>
            <person name="Shimokawa T."/>
            <person name="Song J."/>
            <person name="Takazaki Y."/>
            <person name="Terasawa K."/>
            <person name="Tsugane M."/>
            <person name="Tsuji K."/>
            <person name="Ueda S."/>
            <person name="Waki K."/>
            <person name="Yamagata H."/>
            <person name="Yamamoto M."/>
            <person name="Yamamoto S."/>
            <person name="Yamane H."/>
            <person name="Yoshiki S."/>
            <person name="Yoshihara R."/>
            <person name="Yukawa K."/>
            <person name="Zhong H."/>
            <person name="Yano M."/>
            <person name="Yuan Q."/>
            <person name="Ouyang S."/>
            <person name="Liu J."/>
            <person name="Jones K.M."/>
            <person name="Gansberger K."/>
            <person name="Moffat K."/>
            <person name="Hill J."/>
            <person name="Bera J."/>
            <person name="Fadrosh D."/>
            <person name="Jin S."/>
            <person name="Johri S."/>
            <person name="Kim M."/>
            <person name="Overton L."/>
            <person name="Reardon M."/>
            <person name="Tsitrin T."/>
            <person name="Vuong H."/>
            <person name="Weaver B."/>
            <person name="Ciecko A."/>
            <person name="Tallon L."/>
            <person name="Jackson J."/>
            <person name="Pai G."/>
            <person name="Aken S.V."/>
            <person name="Utterback T."/>
            <person name="Reidmuller S."/>
            <person name="Feldblyum T."/>
            <person name="Hsiao J."/>
            <person name="Zismann V."/>
            <person name="Iobst S."/>
            <person name="de Vazeille A.R."/>
            <person name="Buell C.R."/>
            <person name="Ying K."/>
            <person name="Li Y."/>
            <person name="Lu T."/>
            <person name="Huang Y."/>
            <person name="Zhao Q."/>
            <person name="Feng Q."/>
            <person name="Zhang L."/>
            <person name="Zhu J."/>
            <person name="Weng Q."/>
            <person name="Mu J."/>
            <person name="Lu Y."/>
            <person name="Fan D."/>
            <person name="Liu Y."/>
            <person name="Guan J."/>
            <person name="Zhang Y."/>
            <person name="Yu S."/>
            <person name="Liu X."/>
            <person name="Zhang Y."/>
            <person name="Hong G."/>
            <person name="Han B."/>
            <person name="Choisne N."/>
            <person name="Demange N."/>
            <person name="Orjeda G."/>
            <person name="Samain S."/>
            <person name="Cattolico L."/>
            <person name="Pelletier E."/>
            <person name="Couloux A."/>
            <person name="Segurens B."/>
            <person name="Wincker P."/>
            <person name="D'Hont A."/>
            <person name="Scarpelli C."/>
            <person name="Weissenbach J."/>
            <person name="Salanoubat M."/>
            <person name="Quetier F."/>
            <person name="Yu Y."/>
            <person name="Kim H.R."/>
            <person name="Rambo T."/>
            <person name="Currie J."/>
            <person name="Collura K."/>
            <person name="Luo M."/>
            <person name="Yang T."/>
            <person name="Ammiraju J.S.S."/>
            <person name="Engler F."/>
            <person name="Soderlund C."/>
            <person name="Wing R.A."/>
            <person name="Palmer L.E."/>
            <person name="de la Bastide M."/>
            <person name="Spiegel L."/>
            <person name="Nascimento L."/>
            <person name="Zutavern T."/>
            <person name="O'Shaughnessy A."/>
            <person name="Dike S."/>
            <person name="Dedhia N."/>
            <person name="Preston R."/>
            <person name="Balija V."/>
            <person name="McCombie W.R."/>
            <person name="Chow T."/>
            <person name="Chen H."/>
            <person name="Chung M."/>
            <person name="Chen C."/>
            <person name="Shaw J."/>
            <person name="Wu H."/>
            <person name="Hsiao K."/>
            <person name="Chao Y."/>
            <person name="Chu M."/>
            <person name="Cheng C."/>
            <person name="Hour A."/>
            <person name="Lee P."/>
            <person name="Lin S."/>
            <person name="Lin Y."/>
            <person name="Liou J."/>
            <person name="Liu S."/>
            <person name="Hsing Y."/>
            <person name="Raghuvanshi S."/>
            <person name="Mohanty A."/>
            <person name="Bharti A.K."/>
            <person name="Gaur A."/>
            <person name="Gupta V."/>
            <person name="Kumar D."/>
            <person name="Ravi V."/>
            <person name="Vij S."/>
            <person name="Kapur A."/>
            <person name="Khurana P."/>
            <person name="Khurana P."/>
            <person name="Khurana J.P."/>
            <person name="Tyagi A.K."/>
            <person name="Gaikwad K."/>
            <person name="Singh A."/>
            <person name="Dalal V."/>
            <person name="Srivastava S."/>
            <person name="Dixit A."/>
            <person name="Pal A.K."/>
            <person name="Ghazi I.A."/>
            <person name="Yadav M."/>
            <person name="Pandit A."/>
            <person name="Bhargava A."/>
            <person name="Sureshbabu K."/>
            <person name="Batra K."/>
            <person name="Sharma T.R."/>
            <person name="Mohapatra T."/>
            <person name="Singh N.K."/>
            <person name="Messing J."/>
            <person name="Nelson A.B."/>
            <person name="Fuks G."/>
            <person name="Kavchok S."/>
            <person name="Keizer G."/>
            <person name="Linton E."/>
            <person name="Llaca V."/>
            <person name="Song R."/>
            <person name="Tanyolac B."/>
            <person name="Young S."/>
            <person name="Ho-Il K."/>
            <person name="Hahn J.H."/>
            <person name="Sangsakoo G."/>
            <person name="Vanavichit A."/>
            <person name="de Mattos Luiz.A.T."/>
            <person name="Zimmer P.D."/>
            <person name="Malone G."/>
            <person name="Dellagostin O."/>
            <person name="de Oliveira A.C."/>
            <person name="Bevan M."/>
            <person name="Bancroft I."/>
            <person name="Minx P."/>
            <person name="Cordum H."/>
            <person name="Wilson R."/>
            <person name="Cheng Z."/>
            <person name="Jin W."/>
            <person name="Jiang J."/>
            <person name="Leong S.A."/>
            <person name="Iwama H."/>
            <person name="Gojobori T."/>
            <person name="Itoh T."/>
            <person name="Niimura Y."/>
            <person name="Fujii Y."/>
            <person name="Habara T."/>
            <person name="Sakai H."/>
            <person name="Sato Y."/>
            <person name="Wilson G."/>
            <person name="Kumar K."/>
            <person name="McCouch S."/>
            <person name="Juretic N."/>
            <person name="Hoen D."/>
            <person name="Wright S."/>
            <person name="Bruskiewich R."/>
            <person name="Bureau T."/>
            <person name="Miyao A."/>
            <person name="Hirochika H."/>
            <person name="Nishikawa T."/>
            <person name="Kadowaki K."/>
            <person name="Sugiura M."/>
            <person name="Burr B."/>
            <person name="Sasaki T."/>
        </authorList>
    </citation>
    <scope>NUCLEOTIDE SEQUENCE [LARGE SCALE GENOMIC DNA]</scope>
    <source>
        <strain evidence="2">cv. Nipponbare</strain>
    </source>
</reference>
<gene>
    <name evidence="1" type="ordered locus">Os01g0791151</name>
    <name evidence="1" type="ORF">OSNPB_010791151</name>
</gene>
<keyword evidence="2" id="KW-1185">Reference proteome</keyword>
<dbReference type="PaxDb" id="39947-A0A0P0V944"/>
<dbReference type="Proteomes" id="UP000059680">
    <property type="component" value="Chromosome 1"/>
</dbReference>
<sequence>MILLLGKKRERRDDVADHRPVAGILLQAHGGDRESLVKPLEGEFLFQQRVSQSHESLLVLDESELLTHWTRTCSCVGLEVSIARLPVMISSSTTPKL</sequence>
<dbReference type="InParanoid" id="A0A0P0V944"/>
<evidence type="ECO:0000313" key="2">
    <source>
        <dbReference type="Proteomes" id="UP000059680"/>
    </source>
</evidence>
<reference evidence="1 2" key="2">
    <citation type="journal article" date="2013" name="Plant Cell Physiol.">
        <title>Rice Annotation Project Database (RAP-DB): an integrative and interactive database for rice genomics.</title>
        <authorList>
            <person name="Sakai H."/>
            <person name="Lee S.S."/>
            <person name="Tanaka T."/>
            <person name="Numa H."/>
            <person name="Kim J."/>
            <person name="Kawahara Y."/>
            <person name="Wakimoto H."/>
            <person name="Yang C.C."/>
            <person name="Iwamoto M."/>
            <person name="Abe T."/>
            <person name="Yamada Y."/>
            <person name="Muto A."/>
            <person name="Inokuchi H."/>
            <person name="Ikemura T."/>
            <person name="Matsumoto T."/>
            <person name="Sasaki T."/>
            <person name="Itoh T."/>
        </authorList>
    </citation>
    <scope>NUCLEOTIDE SEQUENCE [LARGE SCALE GENOMIC DNA]</scope>
    <source>
        <strain evidence="2">cv. Nipponbare</strain>
    </source>
</reference>
<dbReference type="EMBL" id="AP014957">
    <property type="protein sequence ID" value="BAS74723.1"/>
    <property type="molecule type" value="Genomic_DNA"/>
</dbReference>
<evidence type="ECO:0000313" key="1">
    <source>
        <dbReference type="EMBL" id="BAS74723.1"/>
    </source>
</evidence>
<proteinExistence type="predicted"/>
<dbReference type="AlphaFoldDB" id="A0A0P0V944"/>
<accession>A0A0P0V944</accession>
<name>A0A0P0V944_ORYSJ</name>
<protein>
    <submittedName>
        <fullName evidence="1">Os01g0791151 protein</fullName>
    </submittedName>
</protein>